<evidence type="ECO:0000313" key="2">
    <source>
        <dbReference type="EMBL" id="CDW33005.1"/>
    </source>
</evidence>
<protein>
    <submittedName>
        <fullName evidence="2">Uncharacterized protein</fullName>
    </submittedName>
</protein>
<name>A0A0K2U4P8_LEPSM</name>
<organism evidence="2">
    <name type="scientific">Lepeophtheirus salmonis</name>
    <name type="common">Salmon louse</name>
    <name type="synonym">Caligus salmonis</name>
    <dbReference type="NCBI Taxonomy" id="72036"/>
    <lineage>
        <taxon>Eukaryota</taxon>
        <taxon>Metazoa</taxon>
        <taxon>Ecdysozoa</taxon>
        <taxon>Arthropoda</taxon>
        <taxon>Crustacea</taxon>
        <taxon>Multicrustacea</taxon>
        <taxon>Hexanauplia</taxon>
        <taxon>Copepoda</taxon>
        <taxon>Siphonostomatoida</taxon>
        <taxon>Caligidae</taxon>
        <taxon>Lepeophtheirus</taxon>
    </lineage>
</organism>
<sequence length="53" mass="5755">MLTEGEPVRKEELSAICIGTTARYSPSKSLILMVYPGNIISGIIFATTLQVQI</sequence>
<accession>A0A0K2U4P8</accession>
<dbReference type="EMBL" id="HACA01015644">
    <property type="protein sequence ID" value="CDW33005.1"/>
    <property type="molecule type" value="Transcribed_RNA"/>
</dbReference>
<proteinExistence type="predicted"/>
<keyword evidence="1" id="KW-1133">Transmembrane helix</keyword>
<reference evidence="2" key="1">
    <citation type="submission" date="2014-05" db="EMBL/GenBank/DDBJ databases">
        <authorList>
            <person name="Chronopoulou M."/>
        </authorList>
    </citation>
    <scope>NUCLEOTIDE SEQUENCE</scope>
    <source>
        <tissue evidence="2">Whole organism</tissue>
    </source>
</reference>
<keyword evidence="1" id="KW-0472">Membrane</keyword>
<evidence type="ECO:0000256" key="1">
    <source>
        <dbReference type="SAM" id="Phobius"/>
    </source>
</evidence>
<dbReference type="AlphaFoldDB" id="A0A0K2U4P8"/>
<keyword evidence="1" id="KW-0812">Transmembrane</keyword>
<feature type="transmembrane region" description="Helical" evidence="1">
    <location>
        <begin position="30"/>
        <end position="49"/>
    </location>
</feature>